<dbReference type="Proteomes" id="UP000625930">
    <property type="component" value="Unassembled WGS sequence"/>
</dbReference>
<name>A0A6B8J0F4_STEMA</name>
<proteinExistence type="predicted"/>
<gene>
    <name evidence="1" type="ORF">I5U67_09420</name>
</gene>
<dbReference type="InterPro" id="IPR019292">
    <property type="entry name" value="McrC"/>
</dbReference>
<accession>A0A6B8J0F4</accession>
<organism evidence="1 2">
    <name type="scientific">Stenotrophomonas maltophilia</name>
    <name type="common">Pseudomonas maltophilia</name>
    <name type="synonym">Xanthomonas maltophilia</name>
    <dbReference type="NCBI Taxonomy" id="40324"/>
    <lineage>
        <taxon>Bacteria</taxon>
        <taxon>Pseudomonadati</taxon>
        <taxon>Pseudomonadota</taxon>
        <taxon>Gammaproteobacteria</taxon>
        <taxon>Lysobacterales</taxon>
        <taxon>Lysobacteraceae</taxon>
        <taxon>Stenotrophomonas</taxon>
        <taxon>Stenotrophomonas maltophilia group</taxon>
    </lineage>
</organism>
<evidence type="ECO:0000313" key="2">
    <source>
        <dbReference type="Proteomes" id="UP000625930"/>
    </source>
</evidence>
<dbReference type="PANTHER" id="PTHR38733">
    <property type="entry name" value="PROTEIN MCRC"/>
    <property type="match status" value="1"/>
</dbReference>
<evidence type="ECO:0000313" key="1">
    <source>
        <dbReference type="EMBL" id="MBH1652387.1"/>
    </source>
</evidence>
<protein>
    <submittedName>
        <fullName evidence="1">McrC family protein</fullName>
    </submittedName>
</protein>
<sequence>MAVLTMREYARIGVSEDGPRQEGLDAAFLPQTSFDWLCGEFERLRAGGAALTQRDGARWLRLDQYVGVVECPDGTTLEVLPKHVAHADDALGARRLLRRMLCTVLDIPPREGSPADVTLFDAPLNEWVMGRFIGALDELLKRGLRFDYIRVREAQLFLRGRLDMSRQLRQSPTRAHVFNIEHDVFSEDRPENRLLRVALDRVCARTRNAGTWRLAQELSTRMASVPRSTQVASDLRAWGSDRLMAHYREVRPLCELILSGQNPLALAGDWRSPSMMFPMERLFERYVGVCLARQFAPEWRVGGTASEYLCSHSGASWFNLIPDFLLRRGDELRVLDTKWKVLDATASDACEKYGLKQSDFYQMFAYGQRYLGGVGQMALVYPQHAGFAQPLPAFDFSAELQLWVLPFDLERGLLVMPEYWRPNGKAPLQVDPPAAYSVEPSSWAPLSI</sequence>
<comment type="caution">
    <text evidence="1">The sequence shown here is derived from an EMBL/GenBank/DDBJ whole genome shotgun (WGS) entry which is preliminary data.</text>
</comment>
<dbReference type="EMBL" id="JADUNP010000015">
    <property type="protein sequence ID" value="MBH1652387.1"/>
    <property type="molecule type" value="Genomic_DNA"/>
</dbReference>
<dbReference type="Pfam" id="PF10117">
    <property type="entry name" value="McrBC"/>
    <property type="match status" value="1"/>
</dbReference>
<dbReference type="PANTHER" id="PTHR38733:SF1">
    <property type="entry name" value="TYPE IV METHYL-DIRECTED RESTRICTION ENZYME ECOKMCRBC"/>
    <property type="match status" value="1"/>
</dbReference>
<reference evidence="1" key="1">
    <citation type="submission" date="2020-11" db="EMBL/GenBank/DDBJ databases">
        <title>Enhanced detection system for hospital associated transmission using whole genome sequencing surveillance.</title>
        <authorList>
            <person name="Harrison L.H."/>
            <person name="Van Tyne D."/>
            <person name="Marsh J.W."/>
            <person name="Griffith M.P."/>
            <person name="Snyder D.J."/>
            <person name="Cooper V.S."/>
            <person name="Mustapha M."/>
        </authorList>
    </citation>
    <scope>NUCLEOTIDE SEQUENCE</scope>
    <source>
        <strain evidence="1">STEN00091</strain>
    </source>
</reference>
<dbReference type="REBASE" id="376210">
    <property type="entry name" value="Sma173McrBCP"/>
</dbReference>
<dbReference type="RefSeq" id="WP_154262105.1">
    <property type="nucleotide sequence ID" value="NZ_CP040438.1"/>
</dbReference>
<dbReference type="AlphaFoldDB" id="A0A6B8J0F4"/>